<dbReference type="EMBL" id="FNDS01000010">
    <property type="protein sequence ID" value="SDI47982.1"/>
    <property type="molecule type" value="Genomic_DNA"/>
</dbReference>
<dbReference type="SMART" id="SM00342">
    <property type="entry name" value="HTH_ARAC"/>
    <property type="match status" value="1"/>
</dbReference>
<dbReference type="GO" id="GO:0003700">
    <property type="term" value="F:DNA-binding transcription factor activity"/>
    <property type="evidence" value="ECO:0007669"/>
    <property type="project" value="InterPro"/>
</dbReference>
<evidence type="ECO:0000256" key="3">
    <source>
        <dbReference type="ARBA" id="ARBA00023159"/>
    </source>
</evidence>
<dbReference type="OrthoDB" id="2547276at2"/>
<keyword evidence="4" id="KW-0804">Transcription</keyword>
<feature type="domain" description="HTH araC/xylS-type" evidence="6">
    <location>
        <begin position="219"/>
        <end position="321"/>
    </location>
</feature>
<protein>
    <submittedName>
        <fullName evidence="7">AraC-type DNA-binding protein</fullName>
    </submittedName>
</protein>
<dbReference type="Proteomes" id="UP000199636">
    <property type="component" value="Unassembled WGS sequence"/>
</dbReference>
<keyword evidence="1" id="KW-0805">Transcription regulation</keyword>
<dbReference type="InterPro" id="IPR018060">
    <property type="entry name" value="HTH_AraC"/>
</dbReference>
<dbReference type="PANTHER" id="PTHR46796:SF6">
    <property type="entry name" value="ARAC SUBFAMILY"/>
    <property type="match status" value="1"/>
</dbReference>
<gene>
    <name evidence="7" type="ORF">SAMN05216272_1108</name>
</gene>
<evidence type="ECO:0000313" key="8">
    <source>
        <dbReference type="Proteomes" id="UP000199636"/>
    </source>
</evidence>
<accession>A0A1G8KX70</accession>
<organism evidence="7 8">
    <name type="scientific">Pseudomonas panipatensis</name>
    <dbReference type="NCBI Taxonomy" id="428992"/>
    <lineage>
        <taxon>Bacteria</taxon>
        <taxon>Pseudomonadati</taxon>
        <taxon>Pseudomonadota</taxon>
        <taxon>Gammaproteobacteria</taxon>
        <taxon>Pseudomonadales</taxon>
        <taxon>Pseudomonadaceae</taxon>
        <taxon>Pseudomonas</taxon>
    </lineage>
</organism>
<dbReference type="InterPro" id="IPR020449">
    <property type="entry name" value="Tscrpt_reg_AraC-type_HTH"/>
</dbReference>
<evidence type="ECO:0000259" key="6">
    <source>
        <dbReference type="PROSITE" id="PS01124"/>
    </source>
</evidence>
<dbReference type="PRINTS" id="PR00032">
    <property type="entry name" value="HTHARAC"/>
</dbReference>
<dbReference type="Pfam" id="PF14525">
    <property type="entry name" value="AraC_binding_2"/>
    <property type="match status" value="1"/>
</dbReference>
<comment type="function">
    <text evidence="5">Regulatory protein of the TOL plasmid xyl operons. XylS activates the xylXYZLTEGFJQKIH operon required for the degradation of toluene, m-xylene and p-xylene.</text>
</comment>
<proteinExistence type="predicted"/>
<dbReference type="Gene3D" id="1.10.10.60">
    <property type="entry name" value="Homeodomain-like"/>
    <property type="match status" value="1"/>
</dbReference>
<dbReference type="GO" id="GO:0043565">
    <property type="term" value="F:sequence-specific DNA binding"/>
    <property type="evidence" value="ECO:0007669"/>
    <property type="project" value="InterPro"/>
</dbReference>
<keyword evidence="8" id="KW-1185">Reference proteome</keyword>
<dbReference type="SUPFAM" id="SSF46689">
    <property type="entry name" value="Homeodomain-like"/>
    <property type="match status" value="2"/>
</dbReference>
<keyword evidence="3" id="KW-0010">Activator</keyword>
<dbReference type="PANTHER" id="PTHR46796">
    <property type="entry name" value="HTH-TYPE TRANSCRIPTIONAL ACTIVATOR RHAS-RELATED"/>
    <property type="match status" value="1"/>
</dbReference>
<evidence type="ECO:0000256" key="4">
    <source>
        <dbReference type="ARBA" id="ARBA00023163"/>
    </source>
</evidence>
<reference evidence="8" key="1">
    <citation type="submission" date="2016-10" db="EMBL/GenBank/DDBJ databases">
        <authorList>
            <person name="Varghese N."/>
            <person name="Submissions S."/>
        </authorList>
    </citation>
    <scope>NUCLEOTIDE SEQUENCE [LARGE SCALE GENOMIC DNA]</scope>
    <source>
        <strain evidence="8">CCM 7469</strain>
    </source>
</reference>
<evidence type="ECO:0000256" key="2">
    <source>
        <dbReference type="ARBA" id="ARBA00023125"/>
    </source>
</evidence>
<dbReference type="Pfam" id="PF12833">
    <property type="entry name" value="HTH_18"/>
    <property type="match status" value="1"/>
</dbReference>
<dbReference type="PROSITE" id="PS01124">
    <property type="entry name" value="HTH_ARAC_FAMILY_2"/>
    <property type="match status" value="1"/>
</dbReference>
<evidence type="ECO:0000313" key="7">
    <source>
        <dbReference type="EMBL" id="SDI47982.1"/>
    </source>
</evidence>
<evidence type="ECO:0000256" key="5">
    <source>
        <dbReference type="ARBA" id="ARBA00037345"/>
    </source>
</evidence>
<dbReference type="STRING" id="428992.SAMN05216272_1108"/>
<name>A0A1G8KX70_9PSED</name>
<evidence type="ECO:0000256" key="1">
    <source>
        <dbReference type="ARBA" id="ARBA00023015"/>
    </source>
</evidence>
<keyword evidence="2 7" id="KW-0238">DNA-binding</keyword>
<dbReference type="RefSeq" id="WP_090266056.1">
    <property type="nucleotide sequence ID" value="NZ_FNDS01000010.1"/>
</dbReference>
<dbReference type="InterPro" id="IPR009057">
    <property type="entry name" value="Homeodomain-like_sf"/>
</dbReference>
<sequence length="324" mass="36426">MNHLSCVSTEQLPTTDRLGKWAQCVSQYAGRLPPPVLLNEASIIEPFNQRRFRGKLEFGDLGDLRFCRMAASAHRYRRALRSEHSIDVGNWTLVLQESGISQFTQSGRSVSLSPGEFVLLDMNQALDVTSSRGCEQIIMPVGERSVGQARSGRLYHLACEGGLGRMLFNLLHDSVAHYNHLSERASRALGDSLLEVLDHAFEQVSSDHDFDVRGTSRLDLVRQCIEERLHDPELNAETVAAALGWSSRSLHRYFHDALGCTFSDYMWQQRLTRCAEQLQDPVHSNLSITDIAYQLGFSSSSHFSRSFKSSFGMSPRAYRQARSA</sequence>
<dbReference type="InterPro" id="IPR035418">
    <property type="entry name" value="AraC-bd_2"/>
</dbReference>
<dbReference type="AlphaFoldDB" id="A0A1G8KX70"/>
<dbReference type="InterPro" id="IPR050204">
    <property type="entry name" value="AraC_XylS_family_regulators"/>
</dbReference>